<reference evidence="4 7" key="4">
    <citation type="journal article" date="2014" name="BMC Genomics">
        <title>An improved genome release (version Mt4.0) for the model legume Medicago truncatula.</title>
        <authorList>
            <person name="Tang H."/>
            <person name="Krishnakumar V."/>
            <person name="Bidwell S."/>
            <person name="Rosen B."/>
            <person name="Chan A."/>
            <person name="Zhou S."/>
            <person name="Gentzbittel L."/>
            <person name="Childs K.L."/>
            <person name="Yandell M."/>
            <person name="Gundlach H."/>
            <person name="Mayer K.F."/>
            <person name="Schwartz D.C."/>
            <person name="Town C.D."/>
        </authorList>
    </citation>
    <scope>GENOME REANNOTATION</scope>
    <source>
        <strain evidence="6 7">cv. Jemalong A17</strain>
    </source>
</reference>
<evidence type="ECO:0000313" key="5">
    <source>
        <dbReference type="EMBL" id="RHN44531.1"/>
    </source>
</evidence>
<dbReference type="HOGENOM" id="CLU_1247263_0_0_1"/>
<sequence>MKFIFILLSSLLLGGLLILTFQRDSLARVVSGQEWNKNRLEVAEITAISSQKEPFQRITGFFHMRKLGFGTIMHHEETSVDSKNGKRETSKISGNENDGLRKSFRSLFQVKMNDAQKHVTMKANTKFAIPRNSLTNTNTKCSQNCDVVPIKGSPERSTRSIQISEEAQSIDAAKEIGSLMYKDYSHKGKPSHRPPINNHQPNNP</sequence>
<dbReference type="KEGG" id="mtr:11434807"/>
<dbReference type="GO" id="GO:0010082">
    <property type="term" value="P:regulation of root meristem growth"/>
    <property type="evidence" value="ECO:0007669"/>
    <property type="project" value="InterPro"/>
</dbReference>
<reference evidence="3" key="1">
    <citation type="submission" date="2006-02" db="EMBL/GenBank/DDBJ databases">
        <authorList>
            <person name="Town C.D."/>
        </authorList>
    </citation>
    <scope>NUCLEOTIDE SEQUENCE</scope>
</reference>
<dbReference type="PaxDb" id="3880-AES77801"/>
<dbReference type="PANTHER" id="PTHR36313:SF7">
    <property type="entry name" value="OS09G0474600 PROTEIN"/>
    <property type="match status" value="1"/>
</dbReference>
<reference evidence="8" key="6">
    <citation type="journal article" date="2018" name="Nat. Plants">
        <title>Whole-genome landscape of Medicago truncatula symbiotic genes.</title>
        <authorList>
            <person name="Pecrix Y."/>
            <person name="Staton S.E."/>
            <person name="Sallet E."/>
            <person name="Lelandais-Briere C."/>
            <person name="Moreau S."/>
            <person name="Carrere S."/>
            <person name="Blein T."/>
            <person name="Jardinaud M.F."/>
            <person name="Latrasse D."/>
            <person name="Zouine M."/>
            <person name="Zahm M."/>
            <person name="Kreplak J."/>
            <person name="Mayjonade B."/>
            <person name="Satge C."/>
            <person name="Perez M."/>
            <person name="Cauet S."/>
            <person name="Marande W."/>
            <person name="Chantry-Darmon C."/>
            <person name="Lopez-Roques C."/>
            <person name="Bouchez O."/>
            <person name="Berard A."/>
            <person name="Debelle F."/>
            <person name="Munos S."/>
            <person name="Bendahmane A."/>
            <person name="Berges H."/>
            <person name="Niebel A."/>
            <person name="Buitink J."/>
            <person name="Frugier F."/>
            <person name="Benhamed M."/>
            <person name="Crespi M."/>
            <person name="Gouzy J."/>
            <person name="Gamas P."/>
        </authorList>
    </citation>
    <scope>NUCLEOTIDE SEQUENCE [LARGE SCALE GENOMIC DNA]</scope>
    <source>
        <strain evidence="8">cv. Jemalong A17</strain>
    </source>
</reference>
<dbReference type="Gramene" id="rna38660">
    <property type="protein sequence ID" value="RHN44531.1"/>
    <property type="gene ID" value="gene38660"/>
</dbReference>
<dbReference type="EMBL" id="PSQE01000007">
    <property type="protein sequence ID" value="RHN44531.1"/>
    <property type="molecule type" value="Genomic_DNA"/>
</dbReference>
<dbReference type="Proteomes" id="UP000265566">
    <property type="component" value="Chromosome 7"/>
</dbReference>
<evidence type="ECO:0000313" key="3">
    <source>
        <dbReference type="EMBL" id="ABN09052.1"/>
    </source>
</evidence>
<dbReference type="InterPro" id="IPR038804">
    <property type="entry name" value="RGF3"/>
</dbReference>
<organism evidence="3">
    <name type="scientific">Medicago truncatula</name>
    <name type="common">Barrel medic</name>
    <name type="synonym">Medicago tribuloides</name>
    <dbReference type="NCBI Taxonomy" id="3880"/>
    <lineage>
        <taxon>Eukaryota</taxon>
        <taxon>Viridiplantae</taxon>
        <taxon>Streptophyta</taxon>
        <taxon>Embryophyta</taxon>
        <taxon>Tracheophyta</taxon>
        <taxon>Spermatophyta</taxon>
        <taxon>Magnoliopsida</taxon>
        <taxon>eudicotyledons</taxon>
        <taxon>Gunneridae</taxon>
        <taxon>Pentapetalae</taxon>
        <taxon>rosids</taxon>
        <taxon>fabids</taxon>
        <taxon>Fabales</taxon>
        <taxon>Fabaceae</taxon>
        <taxon>Papilionoideae</taxon>
        <taxon>50 kb inversion clade</taxon>
        <taxon>NPAAA clade</taxon>
        <taxon>Hologalegina</taxon>
        <taxon>IRL clade</taxon>
        <taxon>Trifolieae</taxon>
        <taxon>Medicago</taxon>
    </lineage>
</organism>
<evidence type="ECO:0000256" key="1">
    <source>
        <dbReference type="SAM" id="MobiDB-lite"/>
    </source>
</evidence>
<dbReference type="EMBL" id="CM001223">
    <property type="protein sequence ID" value="AES77801.1"/>
    <property type="molecule type" value="Genomic_DNA"/>
</dbReference>
<evidence type="ECO:0000313" key="8">
    <source>
        <dbReference type="Proteomes" id="UP000265566"/>
    </source>
</evidence>
<evidence type="ECO:0000313" key="4">
    <source>
        <dbReference type="EMBL" id="AES77801.1"/>
    </source>
</evidence>
<feature type="compositionally biased region" description="Basic and acidic residues" evidence="1">
    <location>
        <begin position="77"/>
        <end position="90"/>
    </location>
</feature>
<reference evidence="5" key="7">
    <citation type="journal article" date="2018" name="Nat. Plants">
        <title>Whole-genome landscape of Medicago truncatula symbiotic genes.</title>
        <authorList>
            <person name="Pecrix Y."/>
            <person name="Gamas P."/>
            <person name="Carrere S."/>
        </authorList>
    </citation>
    <scope>NUCLEOTIDE SEQUENCE</scope>
    <source>
        <tissue evidence="5">Leaves</tissue>
    </source>
</reference>
<feature type="chain" id="PRO_5014565325" evidence="2">
    <location>
        <begin position="28"/>
        <end position="204"/>
    </location>
</feature>
<accession>A2Q632</accession>
<dbReference type="OMA" id="RRNTQMK"/>
<dbReference type="eggNOG" id="ENOG502SCGP">
    <property type="taxonomic scope" value="Eukaryota"/>
</dbReference>
<feature type="region of interest" description="Disordered" evidence="1">
    <location>
        <begin position="181"/>
        <end position="204"/>
    </location>
</feature>
<dbReference type="EnsemblPlants" id="AES77801">
    <property type="protein sequence ID" value="AES77801"/>
    <property type="gene ID" value="MTR_7g017380"/>
</dbReference>
<dbReference type="EMBL" id="AC172742">
    <property type="protein sequence ID" value="ABN09052.1"/>
    <property type="molecule type" value="Genomic_DNA"/>
</dbReference>
<feature type="region of interest" description="Disordered" evidence="1">
    <location>
        <begin position="77"/>
        <end position="96"/>
    </location>
</feature>
<dbReference type="GO" id="GO:0008083">
    <property type="term" value="F:growth factor activity"/>
    <property type="evidence" value="ECO:0007669"/>
    <property type="project" value="InterPro"/>
</dbReference>
<protein>
    <submittedName>
        <fullName evidence="4">Transmembrane protein, putative</fullName>
    </submittedName>
</protein>
<keyword evidence="2" id="KW-0732">Signal</keyword>
<dbReference type="Proteomes" id="UP000002051">
    <property type="component" value="Unassembled WGS sequence"/>
</dbReference>
<dbReference type="OrthoDB" id="1937240at2759"/>
<reference evidence="6" key="5">
    <citation type="submission" date="2015-04" db="UniProtKB">
        <authorList>
            <consortium name="EnsemblPlants"/>
        </authorList>
    </citation>
    <scope>IDENTIFICATION</scope>
    <source>
        <strain evidence="6">cv. Jemalong A17</strain>
    </source>
</reference>
<keyword evidence="7" id="KW-1185">Reference proteome</keyword>
<keyword evidence="4" id="KW-0472">Membrane</keyword>
<gene>
    <name evidence="6" type="primary">11434807</name>
    <name evidence="4" type="ordered locus">MTR_7g017380</name>
    <name evidence="3" type="ORF">MtrDRAFT_AC172742g15v1</name>
    <name evidence="5" type="ORF">MtrunA17_Chr7g0220411</name>
</gene>
<keyword evidence="4" id="KW-0812">Transmembrane</keyword>
<reference evidence="4 7" key="3">
    <citation type="journal article" date="2011" name="Nature">
        <title>The Medicago genome provides insight into the evolution of rhizobial symbioses.</title>
        <authorList>
            <person name="Young N.D."/>
            <person name="Debelle F."/>
            <person name="Oldroyd G.E."/>
            <person name="Geurts R."/>
            <person name="Cannon S.B."/>
            <person name="Udvardi M.K."/>
            <person name="Benedito V.A."/>
            <person name="Mayer K.F."/>
            <person name="Gouzy J."/>
            <person name="Schoof H."/>
            <person name="Van de Peer Y."/>
            <person name="Proost S."/>
            <person name="Cook D.R."/>
            <person name="Meyers B.C."/>
            <person name="Spannagl M."/>
            <person name="Cheung F."/>
            <person name="De Mita S."/>
            <person name="Krishnakumar V."/>
            <person name="Gundlach H."/>
            <person name="Zhou S."/>
            <person name="Mudge J."/>
            <person name="Bharti A.K."/>
            <person name="Murray J.D."/>
            <person name="Naoumkina M.A."/>
            <person name="Rosen B."/>
            <person name="Silverstein K.A."/>
            <person name="Tang H."/>
            <person name="Rombauts S."/>
            <person name="Zhao P.X."/>
            <person name="Zhou P."/>
            <person name="Barbe V."/>
            <person name="Bardou P."/>
            <person name="Bechner M."/>
            <person name="Bellec A."/>
            <person name="Berger A."/>
            <person name="Berges H."/>
            <person name="Bidwell S."/>
            <person name="Bisseling T."/>
            <person name="Choisne N."/>
            <person name="Couloux A."/>
            <person name="Denny R."/>
            <person name="Deshpande S."/>
            <person name="Dai X."/>
            <person name="Doyle J.J."/>
            <person name="Dudez A.M."/>
            <person name="Farmer A.D."/>
            <person name="Fouteau S."/>
            <person name="Franken C."/>
            <person name="Gibelin C."/>
            <person name="Gish J."/>
            <person name="Goldstein S."/>
            <person name="Gonzalez A.J."/>
            <person name="Green P.J."/>
            <person name="Hallab A."/>
            <person name="Hartog M."/>
            <person name="Hua A."/>
            <person name="Humphray S.J."/>
            <person name="Jeong D.H."/>
            <person name="Jing Y."/>
            <person name="Jocker A."/>
            <person name="Kenton S.M."/>
            <person name="Kim D.J."/>
            <person name="Klee K."/>
            <person name="Lai H."/>
            <person name="Lang C."/>
            <person name="Lin S."/>
            <person name="Macmil S.L."/>
            <person name="Magdelenat G."/>
            <person name="Matthews L."/>
            <person name="McCorrison J."/>
            <person name="Monaghan E.L."/>
            <person name="Mun J.H."/>
            <person name="Najar F.Z."/>
            <person name="Nicholson C."/>
            <person name="Noirot C."/>
            <person name="O'Bleness M."/>
            <person name="Paule C.R."/>
            <person name="Poulain J."/>
            <person name="Prion F."/>
            <person name="Qin B."/>
            <person name="Qu C."/>
            <person name="Retzel E.F."/>
            <person name="Riddle C."/>
            <person name="Sallet E."/>
            <person name="Samain S."/>
            <person name="Samson N."/>
            <person name="Sanders I."/>
            <person name="Saurat O."/>
            <person name="Scarpelli C."/>
            <person name="Schiex T."/>
            <person name="Segurens B."/>
            <person name="Severin A.J."/>
            <person name="Sherrier D.J."/>
            <person name="Shi R."/>
            <person name="Sims S."/>
            <person name="Singer S.R."/>
            <person name="Sinharoy S."/>
            <person name="Sterck L."/>
            <person name="Viollet A."/>
            <person name="Wang B.B."/>
            <person name="Wang K."/>
            <person name="Wang M."/>
            <person name="Wang X."/>
            <person name="Warfsmann J."/>
            <person name="Weissenbach J."/>
            <person name="White D.D."/>
            <person name="White J.D."/>
            <person name="Wiley G.B."/>
            <person name="Wincker P."/>
            <person name="Xing Y."/>
            <person name="Yang L."/>
            <person name="Yao Z."/>
            <person name="Ying F."/>
            <person name="Zhai J."/>
            <person name="Zhou L."/>
            <person name="Zuber A."/>
            <person name="Denarie J."/>
            <person name="Dixon R.A."/>
            <person name="May G.D."/>
            <person name="Schwartz D.C."/>
            <person name="Rogers J."/>
            <person name="Quetier F."/>
            <person name="Town C.D."/>
            <person name="Roe B.A."/>
        </authorList>
    </citation>
    <scope>NUCLEOTIDE SEQUENCE [LARGE SCALE GENOMIC DNA]</scope>
    <source>
        <strain evidence="4">A17</strain>
        <strain evidence="6 7">cv. Jemalong A17</strain>
    </source>
</reference>
<reference evidence="3" key="2">
    <citation type="submission" date="2007-03" db="EMBL/GenBank/DDBJ databases">
        <authorList>
            <consortium name="The International Medicago Genome Annotation Group"/>
        </authorList>
    </citation>
    <scope>NUCLEOTIDE SEQUENCE</scope>
</reference>
<dbReference type="AlphaFoldDB" id="A2Q632"/>
<dbReference type="PANTHER" id="PTHR36313">
    <property type="entry name" value="ROOT MERISTEM GROWTH FACTOR 2"/>
    <property type="match status" value="1"/>
</dbReference>
<name>A2Q632_MEDTR</name>
<evidence type="ECO:0000256" key="2">
    <source>
        <dbReference type="SAM" id="SignalP"/>
    </source>
</evidence>
<proteinExistence type="predicted"/>
<evidence type="ECO:0000313" key="6">
    <source>
        <dbReference type="EnsemblPlants" id="AES77801"/>
    </source>
</evidence>
<evidence type="ECO:0000313" key="7">
    <source>
        <dbReference type="Proteomes" id="UP000002051"/>
    </source>
</evidence>
<feature type="signal peptide" evidence="2">
    <location>
        <begin position="1"/>
        <end position="27"/>
    </location>
</feature>